<dbReference type="Pfam" id="PF14026">
    <property type="entry name" value="SCO4226-like"/>
    <property type="match status" value="1"/>
</dbReference>
<sequence>MALYLIELTATTADRSAVEAAISEVGRQAAALGGELIESQVTGDLSRVYVVIEAGSCAGLSLDREALPGISSIAGPDEVRLVGAGIEEVKAAKRTVDYLVEWDIPADIGMEDYLARKKAKAPLYAKVPEVSFLRTYVREDTSKCLCLYDGPGESAVRRAREAVSTPVSRLYALDRGPGGETE</sequence>
<comment type="caution">
    <text evidence="1">The sequence shown here is derived from an EMBL/GenBank/DDBJ whole genome shotgun (WGS) entry which is preliminary data.</text>
</comment>
<dbReference type="EMBL" id="VCKX01000063">
    <property type="protein sequence ID" value="TMR32898.1"/>
    <property type="molecule type" value="Genomic_DNA"/>
</dbReference>
<dbReference type="InterPro" id="IPR025336">
    <property type="entry name" value="SCO4226-like"/>
</dbReference>
<evidence type="ECO:0000313" key="2">
    <source>
        <dbReference type="Proteomes" id="UP000306628"/>
    </source>
</evidence>
<keyword evidence="2" id="KW-1185">Reference proteome</keyword>
<reference evidence="1 2" key="1">
    <citation type="submission" date="2019-05" db="EMBL/GenBank/DDBJ databases">
        <title>Draft genome sequence of Nonomuraea zeae DSM 100528.</title>
        <authorList>
            <person name="Saricaoglu S."/>
            <person name="Isik K."/>
        </authorList>
    </citation>
    <scope>NUCLEOTIDE SEQUENCE [LARGE SCALE GENOMIC DNA]</scope>
    <source>
        <strain evidence="1 2">DSM 100528</strain>
    </source>
</reference>
<accession>A0A5S4GIX3</accession>
<organism evidence="1 2">
    <name type="scientific">Nonomuraea zeae</name>
    <dbReference type="NCBI Taxonomy" id="1642303"/>
    <lineage>
        <taxon>Bacteria</taxon>
        <taxon>Bacillati</taxon>
        <taxon>Actinomycetota</taxon>
        <taxon>Actinomycetes</taxon>
        <taxon>Streptosporangiales</taxon>
        <taxon>Streptosporangiaceae</taxon>
        <taxon>Nonomuraea</taxon>
    </lineage>
</organism>
<evidence type="ECO:0000313" key="1">
    <source>
        <dbReference type="EMBL" id="TMR32898.1"/>
    </source>
</evidence>
<proteinExistence type="predicted"/>
<name>A0A5S4GIX3_9ACTN</name>
<dbReference type="OrthoDB" id="5119254at2"/>
<dbReference type="Proteomes" id="UP000306628">
    <property type="component" value="Unassembled WGS sequence"/>
</dbReference>
<dbReference type="RefSeq" id="WP_138691531.1">
    <property type="nucleotide sequence ID" value="NZ_JBHSAZ010000025.1"/>
</dbReference>
<gene>
    <name evidence="1" type="ORF">ETD85_21410</name>
</gene>
<dbReference type="AlphaFoldDB" id="A0A5S4GIX3"/>
<protein>
    <submittedName>
        <fullName evidence="1">DUF4242 domain-containing protein</fullName>
    </submittedName>
</protein>